<organism evidence="1">
    <name type="scientific">OCS116 cluster bacterium</name>
    <dbReference type="NCBI Taxonomy" id="2030921"/>
    <lineage>
        <taxon>Bacteria</taxon>
        <taxon>Pseudomonadati</taxon>
        <taxon>Pseudomonadota</taxon>
        <taxon>Alphaproteobacteria</taxon>
        <taxon>OCS116 cluster</taxon>
    </lineage>
</organism>
<comment type="caution">
    <text evidence="1">The sequence shown here is derived from an EMBL/GenBank/DDBJ whole genome shotgun (WGS) entry which is preliminary data.</text>
</comment>
<evidence type="ECO:0008006" key="2">
    <source>
        <dbReference type="Google" id="ProtNLM"/>
    </source>
</evidence>
<gene>
    <name evidence="1" type="ORF">COB13_04350</name>
</gene>
<sequence>MTMIDPKLEIINIVFKNMHSDVKLSTCSELYAENFIFQSPMRKAISFEEHCLHLSAICSYGELELIGITKQENCYTCEILLIIIDLNERPDEKFVANIEFHFKHNLIEKMILNYEASPRLMDYIQRNFSSE</sequence>
<dbReference type="EMBL" id="NVUS01000004">
    <property type="protein sequence ID" value="PCJ02430.1"/>
    <property type="molecule type" value="Genomic_DNA"/>
</dbReference>
<dbReference type="AlphaFoldDB" id="A0A2A4Z6L1"/>
<reference key="1">
    <citation type="submission" date="2017-08" db="EMBL/GenBank/DDBJ databases">
        <title>A dynamic microbial community with high functional redundancy inhabits the cold, oxic subseafloor aquifer.</title>
        <authorList>
            <person name="Tully B.J."/>
            <person name="Wheat C.G."/>
            <person name="Glazer B.T."/>
            <person name="Huber J.A."/>
        </authorList>
    </citation>
    <scope>NUCLEOTIDE SEQUENCE [LARGE SCALE GENOMIC DNA]</scope>
</reference>
<accession>A0A2A4Z6L1</accession>
<protein>
    <recommendedName>
        <fullName evidence="2">SnoaL-like domain-containing protein</fullName>
    </recommendedName>
</protein>
<evidence type="ECO:0000313" key="1">
    <source>
        <dbReference type="EMBL" id="PCJ02430.1"/>
    </source>
</evidence>
<reference evidence="1" key="2">
    <citation type="journal article" date="2018" name="ISME J.">
        <title>A dynamic microbial community with high functional redundancy inhabits the cold, oxic subseafloor aquifer.</title>
        <authorList>
            <person name="Tully B.J."/>
            <person name="Wheat C.G."/>
            <person name="Glazer B.T."/>
            <person name="Huber J.A."/>
        </authorList>
    </citation>
    <scope>NUCLEOTIDE SEQUENCE</scope>
    <source>
        <strain evidence="1">NORP83</strain>
    </source>
</reference>
<proteinExistence type="predicted"/>
<name>A0A2A4Z6L1_9PROT</name>